<dbReference type="EMBL" id="JARIHO010000049">
    <property type="protein sequence ID" value="KAJ7321896.1"/>
    <property type="molecule type" value="Genomic_DNA"/>
</dbReference>
<proteinExistence type="predicted"/>
<organism evidence="1 2">
    <name type="scientific">Mycena albidolilacea</name>
    <dbReference type="NCBI Taxonomy" id="1033008"/>
    <lineage>
        <taxon>Eukaryota</taxon>
        <taxon>Fungi</taxon>
        <taxon>Dikarya</taxon>
        <taxon>Basidiomycota</taxon>
        <taxon>Agaricomycotina</taxon>
        <taxon>Agaricomycetes</taxon>
        <taxon>Agaricomycetidae</taxon>
        <taxon>Agaricales</taxon>
        <taxon>Marasmiineae</taxon>
        <taxon>Mycenaceae</taxon>
        <taxon>Mycena</taxon>
    </lineage>
</organism>
<dbReference type="AlphaFoldDB" id="A0AAD6ZGI4"/>
<dbReference type="Proteomes" id="UP001218218">
    <property type="component" value="Unassembled WGS sequence"/>
</dbReference>
<accession>A0AAD6ZGI4</accession>
<gene>
    <name evidence="1" type="ORF">DFH08DRAFT_818273</name>
</gene>
<sequence length="208" mass="22303">MSGSGATYYNEELKYLYRLLKNSPNVIPEGNAHDFTNYVPDPQKTKDFGCTKSVGADPIHGLAGWSEGSAGGVGKGKKRANTVWDEEAEKNSPKVLASAAGSHIELAHWERLSDCILTPTDTILTSWNATLHAAAVSSAPCCLRRTVPIHPFYLTTDGISQRCLALAAAYNVSPIWVHGALSCRSGVSKVANTIVSISDKTGKKYEPP</sequence>
<name>A0AAD6ZGI4_9AGAR</name>
<protein>
    <submittedName>
        <fullName evidence="1">Uncharacterized protein</fullName>
    </submittedName>
</protein>
<comment type="caution">
    <text evidence="1">The sequence shown here is derived from an EMBL/GenBank/DDBJ whole genome shotgun (WGS) entry which is preliminary data.</text>
</comment>
<evidence type="ECO:0000313" key="1">
    <source>
        <dbReference type="EMBL" id="KAJ7321896.1"/>
    </source>
</evidence>
<evidence type="ECO:0000313" key="2">
    <source>
        <dbReference type="Proteomes" id="UP001218218"/>
    </source>
</evidence>
<reference evidence="1" key="1">
    <citation type="submission" date="2023-03" db="EMBL/GenBank/DDBJ databases">
        <title>Massive genome expansion in bonnet fungi (Mycena s.s.) driven by repeated elements and novel gene families across ecological guilds.</title>
        <authorList>
            <consortium name="Lawrence Berkeley National Laboratory"/>
            <person name="Harder C.B."/>
            <person name="Miyauchi S."/>
            <person name="Viragh M."/>
            <person name="Kuo A."/>
            <person name="Thoen E."/>
            <person name="Andreopoulos B."/>
            <person name="Lu D."/>
            <person name="Skrede I."/>
            <person name="Drula E."/>
            <person name="Henrissat B."/>
            <person name="Morin E."/>
            <person name="Kohler A."/>
            <person name="Barry K."/>
            <person name="LaButti K."/>
            <person name="Morin E."/>
            <person name="Salamov A."/>
            <person name="Lipzen A."/>
            <person name="Mereny Z."/>
            <person name="Hegedus B."/>
            <person name="Baldrian P."/>
            <person name="Stursova M."/>
            <person name="Weitz H."/>
            <person name="Taylor A."/>
            <person name="Grigoriev I.V."/>
            <person name="Nagy L.G."/>
            <person name="Martin F."/>
            <person name="Kauserud H."/>
        </authorList>
    </citation>
    <scope>NUCLEOTIDE SEQUENCE</scope>
    <source>
        <strain evidence="1">CBHHK002</strain>
    </source>
</reference>
<keyword evidence="2" id="KW-1185">Reference proteome</keyword>